<proteinExistence type="predicted"/>
<dbReference type="OrthoDB" id="4335972at2"/>
<dbReference type="EMBL" id="LR134355">
    <property type="protein sequence ID" value="VEG48947.1"/>
    <property type="molecule type" value="Genomic_DNA"/>
</dbReference>
<accession>A0A3S4T216</accession>
<dbReference type="AlphaFoldDB" id="A0A3S4T216"/>
<keyword evidence="3" id="KW-1185">Reference proteome</keyword>
<gene>
    <name evidence="2" type="ORF">NCTC10485_03249</name>
</gene>
<feature type="signal peptide" evidence="1">
    <location>
        <begin position="1"/>
        <end position="28"/>
    </location>
</feature>
<reference evidence="2 3" key="1">
    <citation type="submission" date="2018-12" db="EMBL/GenBank/DDBJ databases">
        <authorList>
            <consortium name="Pathogen Informatics"/>
        </authorList>
    </citation>
    <scope>NUCLEOTIDE SEQUENCE [LARGE SCALE GENOMIC DNA]</scope>
    <source>
        <strain evidence="2 3">NCTC10485</strain>
    </source>
</reference>
<dbReference type="Gene3D" id="3.30.10.20">
    <property type="match status" value="1"/>
</dbReference>
<protein>
    <submittedName>
        <fullName evidence="2">Uncharacterized protein</fullName>
    </submittedName>
</protein>
<dbReference type="Proteomes" id="UP000282551">
    <property type="component" value="Chromosome"/>
</dbReference>
<evidence type="ECO:0000313" key="3">
    <source>
        <dbReference type="Proteomes" id="UP000282551"/>
    </source>
</evidence>
<keyword evidence="1" id="KW-0732">Signal</keyword>
<evidence type="ECO:0000313" key="2">
    <source>
        <dbReference type="EMBL" id="VEG48947.1"/>
    </source>
</evidence>
<evidence type="ECO:0000256" key="1">
    <source>
        <dbReference type="SAM" id="SignalP"/>
    </source>
</evidence>
<dbReference type="RefSeq" id="WP_126334676.1">
    <property type="nucleotide sequence ID" value="NZ_AP022604.1"/>
</dbReference>
<sequence>MVNFPTSLAGLSAVLLAGGLALAGPAAADDPEWEMPDVVGSTLAEAEAQVAGLNEEIAFETVDLTGLNRDVHSPANWTVCATVPEAGGTLTAESTVGFAVVRQYEESCD</sequence>
<organism evidence="2 3">
    <name type="scientific">Mycolicibacterium chitae</name>
    <name type="common">Mycobacterium chitae</name>
    <dbReference type="NCBI Taxonomy" id="1792"/>
    <lineage>
        <taxon>Bacteria</taxon>
        <taxon>Bacillati</taxon>
        <taxon>Actinomycetota</taxon>
        <taxon>Actinomycetes</taxon>
        <taxon>Mycobacteriales</taxon>
        <taxon>Mycobacteriaceae</taxon>
        <taxon>Mycolicibacterium</taxon>
    </lineage>
</organism>
<name>A0A3S4T216_MYCCI</name>
<feature type="chain" id="PRO_5018568579" evidence="1">
    <location>
        <begin position="29"/>
        <end position="109"/>
    </location>
</feature>